<evidence type="ECO:0000259" key="5">
    <source>
        <dbReference type="SMART" id="SM00856"/>
    </source>
</evidence>
<name>A0A7I8JNX6_SPIIN</name>
<keyword evidence="1 4" id="KW-0732">Signal</keyword>
<dbReference type="PANTHER" id="PTHR35357:SF8">
    <property type="entry name" value="OS01G0111000 PROTEIN"/>
    <property type="match status" value="1"/>
</dbReference>
<dbReference type="CDD" id="cd15795">
    <property type="entry name" value="PMEI-Pla_a_1_like"/>
    <property type="match status" value="1"/>
</dbReference>
<evidence type="ECO:0000256" key="1">
    <source>
        <dbReference type="ARBA" id="ARBA00022729"/>
    </source>
</evidence>
<dbReference type="Gene3D" id="1.20.140.40">
    <property type="entry name" value="Invertase/pectin methylesterase inhibitor family protein"/>
    <property type="match status" value="1"/>
</dbReference>
<dbReference type="AlphaFoldDB" id="A0A7I8JNX6"/>
<dbReference type="NCBIfam" id="TIGR01614">
    <property type="entry name" value="PME_inhib"/>
    <property type="match status" value="1"/>
</dbReference>
<evidence type="ECO:0000256" key="3">
    <source>
        <dbReference type="ARBA" id="ARBA00038471"/>
    </source>
</evidence>
<dbReference type="EMBL" id="CACRZD030000015">
    <property type="protein sequence ID" value="CAA6671273.1"/>
    <property type="molecule type" value="Genomic_DNA"/>
</dbReference>
<dbReference type="GO" id="GO:0004857">
    <property type="term" value="F:enzyme inhibitor activity"/>
    <property type="evidence" value="ECO:0007669"/>
    <property type="project" value="InterPro"/>
</dbReference>
<dbReference type="PANTHER" id="PTHR35357">
    <property type="entry name" value="OS02G0537100 PROTEIN"/>
    <property type="match status" value="1"/>
</dbReference>
<evidence type="ECO:0000313" key="6">
    <source>
        <dbReference type="EMBL" id="CAA2632041.1"/>
    </source>
</evidence>
<reference evidence="6 7" key="1">
    <citation type="submission" date="2019-12" db="EMBL/GenBank/DDBJ databases">
        <authorList>
            <person name="Scholz U."/>
            <person name="Mascher M."/>
            <person name="Fiebig A."/>
        </authorList>
    </citation>
    <scope>NUCLEOTIDE SEQUENCE</scope>
</reference>
<dbReference type="SUPFAM" id="SSF101148">
    <property type="entry name" value="Plant invertase/pectin methylesterase inhibitor"/>
    <property type="match status" value="1"/>
</dbReference>
<dbReference type="InterPro" id="IPR034088">
    <property type="entry name" value="Pla_a_1-like"/>
</dbReference>
<evidence type="ECO:0000313" key="7">
    <source>
        <dbReference type="Proteomes" id="UP001189122"/>
    </source>
</evidence>
<dbReference type="FunFam" id="1.20.140.40:FF:000002">
    <property type="entry name" value="Putative invertase inhibitor"/>
    <property type="match status" value="1"/>
</dbReference>
<accession>A0A7I8JNX6</accession>
<dbReference type="Proteomes" id="UP001189122">
    <property type="component" value="Unassembled WGS sequence"/>
</dbReference>
<evidence type="ECO:0000256" key="4">
    <source>
        <dbReference type="SAM" id="SignalP"/>
    </source>
</evidence>
<protein>
    <recommendedName>
        <fullName evidence="5">Pectinesterase inhibitor domain-containing protein</fullName>
    </recommendedName>
</protein>
<keyword evidence="7" id="KW-1185">Reference proteome</keyword>
<dbReference type="Pfam" id="PF04043">
    <property type="entry name" value="PMEI"/>
    <property type="match status" value="1"/>
</dbReference>
<dbReference type="EMBL" id="LR743602">
    <property type="protein sequence ID" value="CAA2632041.1"/>
    <property type="molecule type" value="Genomic_DNA"/>
</dbReference>
<sequence length="175" mass="18439">MAPTRASLLSVLSFLLLAALASASVEDVCKKITTVDHAGIKYDFCVKSLKADPSSATADERGIAVIAGHLGSSKARSTLAKINNLLKTAPKPLSIPLKDCQELYDESVDKLSAAADAAKANNYSDANIFFVFGMDTATTCDNGFKEMKLRSPLAADDNELFQLSAIGTAITHTGP</sequence>
<feature type="domain" description="Pectinesterase inhibitor" evidence="5">
    <location>
        <begin position="20"/>
        <end position="170"/>
    </location>
</feature>
<keyword evidence="2" id="KW-1015">Disulfide bond</keyword>
<evidence type="ECO:0000256" key="2">
    <source>
        <dbReference type="ARBA" id="ARBA00023157"/>
    </source>
</evidence>
<dbReference type="SMART" id="SM00856">
    <property type="entry name" value="PMEI"/>
    <property type="match status" value="1"/>
</dbReference>
<feature type="signal peptide" evidence="4">
    <location>
        <begin position="1"/>
        <end position="23"/>
    </location>
</feature>
<comment type="similarity">
    <text evidence="3">Belongs to the PMEI family.</text>
</comment>
<organism evidence="6">
    <name type="scientific">Spirodela intermedia</name>
    <name type="common">Intermediate duckweed</name>
    <dbReference type="NCBI Taxonomy" id="51605"/>
    <lineage>
        <taxon>Eukaryota</taxon>
        <taxon>Viridiplantae</taxon>
        <taxon>Streptophyta</taxon>
        <taxon>Embryophyta</taxon>
        <taxon>Tracheophyta</taxon>
        <taxon>Spermatophyta</taxon>
        <taxon>Magnoliopsida</taxon>
        <taxon>Liliopsida</taxon>
        <taxon>Araceae</taxon>
        <taxon>Lemnoideae</taxon>
        <taxon>Spirodela</taxon>
    </lineage>
</organism>
<dbReference type="InterPro" id="IPR006501">
    <property type="entry name" value="Pectinesterase_inhib_dom"/>
</dbReference>
<feature type="chain" id="PRO_5029784296" description="Pectinesterase inhibitor domain-containing protein" evidence="4">
    <location>
        <begin position="24"/>
        <end position="175"/>
    </location>
</feature>
<dbReference type="GO" id="GO:0005576">
    <property type="term" value="C:extracellular region"/>
    <property type="evidence" value="ECO:0007669"/>
    <property type="project" value="UniProtKB-ARBA"/>
</dbReference>
<dbReference type="InterPro" id="IPR035513">
    <property type="entry name" value="Invertase/methylesterase_inhib"/>
</dbReference>
<gene>
    <name evidence="6" type="ORF">SI7747_15017681</name>
</gene>
<proteinExistence type="inferred from homology"/>